<evidence type="ECO:0000259" key="3">
    <source>
        <dbReference type="Pfam" id="PF01106"/>
    </source>
</evidence>
<dbReference type="InterPro" id="IPR034904">
    <property type="entry name" value="FSCA_dom_sf"/>
</dbReference>
<evidence type="ECO:0000256" key="1">
    <source>
        <dbReference type="ARBA" id="ARBA00049958"/>
    </source>
</evidence>
<evidence type="ECO:0000256" key="2">
    <source>
        <dbReference type="SAM" id="MobiDB-lite"/>
    </source>
</evidence>
<evidence type="ECO:0000313" key="4">
    <source>
        <dbReference type="EMBL" id="MFC6063183.1"/>
    </source>
</evidence>
<gene>
    <name evidence="4" type="ORF">ACFP4F_11535</name>
</gene>
<dbReference type="Pfam" id="PF01106">
    <property type="entry name" value="NifU"/>
    <property type="match status" value="1"/>
</dbReference>
<dbReference type="Proteomes" id="UP001596139">
    <property type="component" value="Unassembled WGS sequence"/>
</dbReference>
<reference evidence="5" key="1">
    <citation type="journal article" date="2019" name="Int. J. Syst. Evol. Microbiol.">
        <title>The Global Catalogue of Microorganisms (GCM) 10K type strain sequencing project: providing services to taxonomists for standard genome sequencing and annotation.</title>
        <authorList>
            <consortium name="The Broad Institute Genomics Platform"/>
            <consortium name="The Broad Institute Genome Sequencing Center for Infectious Disease"/>
            <person name="Wu L."/>
            <person name="Ma J."/>
        </authorList>
    </citation>
    <scope>NUCLEOTIDE SEQUENCE [LARGE SCALE GENOMIC DNA]</scope>
    <source>
        <strain evidence="5">CGMCC 1.15180</strain>
    </source>
</reference>
<comment type="function">
    <text evidence="1">May be involved in the formation or repair of [Fe-S] clusters present in iron-sulfur proteins.</text>
</comment>
<proteinExistence type="predicted"/>
<evidence type="ECO:0000313" key="5">
    <source>
        <dbReference type="Proteomes" id="UP001596139"/>
    </source>
</evidence>
<protein>
    <submittedName>
        <fullName evidence="4">NifU family protein</fullName>
    </submittedName>
</protein>
<dbReference type="Gene3D" id="3.30.300.130">
    <property type="entry name" value="Fe-S cluster assembly (FSCA)"/>
    <property type="match status" value="1"/>
</dbReference>
<accession>A0ABW1MI97</accession>
<dbReference type="SUPFAM" id="SSF117916">
    <property type="entry name" value="Fe-S cluster assembly (FSCA) domain-like"/>
    <property type="match status" value="1"/>
</dbReference>
<feature type="domain" description="NIF system FeS cluster assembly NifU C-terminal" evidence="3">
    <location>
        <begin position="82"/>
        <end position="145"/>
    </location>
</feature>
<comment type="caution">
    <text evidence="4">The sequence shown here is derived from an EMBL/GenBank/DDBJ whole genome shotgun (WGS) entry which is preliminary data.</text>
</comment>
<feature type="compositionally biased region" description="Low complexity" evidence="2">
    <location>
        <begin position="149"/>
        <end position="169"/>
    </location>
</feature>
<keyword evidence="5" id="KW-1185">Reference proteome</keyword>
<organism evidence="4 5">
    <name type="scientific">Streptomyces ochraceiscleroticus</name>
    <dbReference type="NCBI Taxonomy" id="47761"/>
    <lineage>
        <taxon>Bacteria</taxon>
        <taxon>Bacillati</taxon>
        <taxon>Actinomycetota</taxon>
        <taxon>Actinomycetes</taxon>
        <taxon>Kitasatosporales</taxon>
        <taxon>Streptomycetaceae</taxon>
        <taxon>Streptomyces</taxon>
    </lineage>
</organism>
<dbReference type="EMBL" id="JBHSPX010000004">
    <property type="protein sequence ID" value="MFC6063183.1"/>
    <property type="molecule type" value="Genomic_DNA"/>
</dbReference>
<name>A0ABW1MI97_9ACTN</name>
<dbReference type="InterPro" id="IPR001075">
    <property type="entry name" value="NIF_FeS_clus_asmbl_NifU_C"/>
</dbReference>
<feature type="region of interest" description="Disordered" evidence="2">
    <location>
        <begin position="149"/>
        <end position="177"/>
    </location>
</feature>
<sequence>MDELRQAEARVEELIAQLSTAPRVGEQAEELVRLLMRLYGEGLARVVALLPAEAVRTLAADDLVGSLLILHDLHPRGTAERVADALVQLRPFLGTHTDSIELAGIDASGRATVRLRGGCGSCASGTVEQAVERAVRAAAPEVTGVRLEQLPPQRPLLQIGSRPPADAPAAPAPGARP</sequence>
<dbReference type="RefSeq" id="WP_051861537.1">
    <property type="nucleotide sequence ID" value="NZ_JBHSPX010000004.1"/>
</dbReference>